<dbReference type="PIRSF" id="PIRSF018266">
    <property type="entry name" value="FecR"/>
    <property type="match status" value="1"/>
</dbReference>
<dbReference type="AlphaFoldDB" id="A0A2D2AU63"/>
<dbReference type="Gene3D" id="2.60.120.1440">
    <property type="match status" value="1"/>
</dbReference>
<dbReference type="EMBL" id="CP024201">
    <property type="protein sequence ID" value="ATQ41507.1"/>
    <property type="molecule type" value="Genomic_DNA"/>
</dbReference>
<gene>
    <name evidence="3" type="ORF">CSW64_03315</name>
</gene>
<dbReference type="RefSeq" id="WP_099620763.1">
    <property type="nucleotide sequence ID" value="NZ_CP024201.1"/>
</dbReference>
<reference evidence="3 4" key="1">
    <citation type="submission" date="2017-10" db="EMBL/GenBank/DDBJ databases">
        <title>Genome sequence of Caulobacter mirabilis FWC38.</title>
        <authorList>
            <person name="Fiebig A."/>
            <person name="Crosson S."/>
        </authorList>
    </citation>
    <scope>NUCLEOTIDE SEQUENCE [LARGE SCALE GENOMIC DNA]</scope>
    <source>
        <strain evidence="3 4">FWC 38</strain>
    </source>
</reference>
<dbReference type="Proteomes" id="UP000228945">
    <property type="component" value="Chromosome"/>
</dbReference>
<dbReference type="KEGG" id="cmb:CSW64_03315"/>
<dbReference type="PANTHER" id="PTHR30273:SF2">
    <property type="entry name" value="PROTEIN FECR"/>
    <property type="match status" value="1"/>
</dbReference>
<keyword evidence="4" id="KW-1185">Reference proteome</keyword>
<dbReference type="PANTHER" id="PTHR30273">
    <property type="entry name" value="PERIPLASMIC SIGNAL SENSOR AND SIGMA FACTOR ACTIVATOR FECR-RELATED"/>
    <property type="match status" value="1"/>
</dbReference>
<dbReference type="OrthoDB" id="7462608at2"/>
<sequence>MSDASTAREIDEAAADWAVRLDADPARYAAAVETWLAGDPRRAGALLRARAALSFIDAAADGGGVATPRRRGPSRRGLLAGGGLLAAGLAGLTVWRGMGDRYDTGLGEVRRVSLADGSTTTINTQSAVGVSLEPEVRRVRLARGEAWFRVAKDATRPFVVEAGNARVRAVGTAFSVRRRDDGVEVLVTEGVVEVWRAGAEVSRSRVAAGEKAYVYEEQPAQAVRAAPNEIEDALAWRQGQIVLTGTTLAEAASEFNRYNHRKLVIDEPDLAGETLVGRFRADEPDSFARAAASTLGAAVREDGGTIHLSRKRLY</sequence>
<feature type="transmembrane region" description="Helical" evidence="1">
    <location>
        <begin position="77"/>
        <end position="95"/>
    </location>
</feature>
<keyword evidence="1" id="KW-0472">Membrane</keyword>
<name>A0A2D2AU63_9CAUL</name>
<feature type="domain" description="FecR protein" evidence="2">
    <location>
        <begin position="100"/>
        <end position="193"/>
    </location>
</feature>
<organism evidence="3 4">
    <name type="scientific">Caulobacter mirabilis</name>
    <dbReference type="NCBI Taxonomy" id="69666"/>
    <lineage>
        <taxon>Bacteria</taxon>
        <taxon>Pseudomonadati</taxon>
        <taxon>Pseudomonadota</taxon>
        <taxon>Alphaproteobacteria</taxon>
        <taxon>Caulobacterales</taxon>
        <taxon>Caulobacteraceae</taxon>
        <taxon>Caulobacter</taxon>
    </lineage>
</organism>
<keyword evidence="1" id="KW-0812">Transmembrane</keyword>
<dbReference type="InterPro" id="IPR006860">
    <property type="entry name" value="FecR"/>
</dbReference>
<dbReference type="InterPro" id="IPR012373">
    <property type="entry name" value="Ferrdict_sens_TM"/>
</dbReference>
<accession>A0A2D2AU63</accession>
<protein>
    <submittedName>
        <fullName evidence="3">Iron dicitrate transport regulator FecR</fullName>
    </submittedName>
</protein>
<keyword evidence="1" id="KW-1133">Transmembrane helix</keyword>
<evidence type="ECO:0000313" key="4">
    <source>
        <dbReference type="Proteomes" id="UP000228945"/>
    </source>
</evidence>
<dbReference type="Pfam" id="PF04773">
    <property type="entry name" value="FecR"/>
    <property type="match status" value="1"/>
</dbReference>
<evidence type="ECO:0000313" key="3">
    <source>
        <dbReference type="EMBL" id="ATQ41507.1"/>
    </source>
</evidence>
<evidence type="ECO:0000259" key="2">
    <source>
        <dbReference type="Pfam" id="PF04773"/>
    </source>
</evidence>
<proteinExistence type="predicted"/>
<evidence type="ECO:0000256" key="1">
    <source>
        <dbReference type="SAM" id="Phobius"/>
    </source>
</evidence>
<dbReference type="GO" id="GO:0016989">
    <property type="term" value="F:sigma factor antagonist activity"/>
    <property type="evidence" value="ECO:0007669"/>
    <property type="project" value="TreeGrafter"/>
</dbReference>